<accession>A0A158DWJ6</accession>
<dbReference type="AlphaFoldDB" id="A0A158DWJ6"/>
<gene>
    <name evidence="2" type="ORF">AWB82_07262</name>
</gene>
<dbReference type="RefSeq" id="WP_086974098.1">
    <property type="nucleotide sequence ID" value="NZ_FCOJ02000157.1"/>
</dbReference>
<dbReference type="EMBL" id="FCOJ02000157">
    <property type="protein sequence ID" value="SAK99009.1"/>
    <property type="molecule type" value="Genomic_DNA"/>
</dbReference>
<dbReference type="SUPFAM" id="SSF55298">
    <property type="entry name" value="YjgF-like"/>
    <property type="match status" value="1"/>
</dbReference>
<dbReference type="PANTHER" id="PTHR11803:SF58">
    <property type="entry name" value="PROTEIN HMF1-RELATED"/>
    <property type="match status" value="1"/>
</dbReference>
<sequence length="129" mass="13811">MYQSGRVELFPRTLNPAGLATPGGHYSHVSIANGLVFVSGQLPIDALGTRLTDRDFDTQAAQVLANLGKALSGTGSDVSKLLQVRVYVVDVAHWASFNTIYARWAGDAKPTSLHISRDSGAPRKVVYGQ</sequence>
<dbReference type="Proteomes" id="UP000054596">
    <property type="component" value="Unassembled WGS sequence"/>
</dbReference>
<dbReference type="OrthoDB" id="9803101at2"/>
<dbReference type="PANTHER" id="PTHR11803">
    <property type="entry name" value="2-IMINOBUTANOATE/2-IMINOPROPANOATE DEAMINASE RIDA"/>
    <property type="match status" value="1"/>
</dbReference>
<evidence type="ECO:0000313" key="3">
    <source>
        <dbReference type="Proteomes" id="UP000054596"/>
    </source>
</evidence>
<dbReference type="CDD" id="cd00448">
    <property type="entry name" value="YjgF_YER057c_UK114_family"/>
    <property type="match status" value="1"/>
</dbReference>
<organism evidence="2 3">
    <name type="scientific">Caballeronia glebae</name>
    <dbReference type="NCBI Taxonomy" id="1777143"/>
    <lineage>
        <taxon>Bacteria</taxon>
        <taxon>Pseudomonadati</taxon>
        <taxon>Pseudomonadota</taxon>
        <taxon>Betaproteobacteria</taxon>
        <taxon>Burkholderiales</taxon>
        <taxon>Burkholderiaceae</taxon>
        <taxon>Caballeronia</taxon>
    </lineage>
</organism>
<evidence type="ECO:0000256" key="1">
    <source>
        <dbReference type="ARBA" id="ARBA00010552"/>
    </source>
</evidence>
<comment type="similarity">
    <text evidence="1">Belongs to the RutC family.</text>
</comment>
<dbReference type="Pfam" id="PF01042">
    <property type="entry name" value="Ribonuc_L-PSP"/>
    <property type="match status" value="1"/>
</dbReference>
<dbReference type="GO" id="GO:0005829">
    <property type="term" value="C:cytosol"/>
    <property type="evidence" value="ECO:0007669"/>
    <property type="project" value="TreeGrafter"/>
</dbReference>
<proteinExistence type="inferred from homology"/>
<keyword evidence="3" id="KW-1185">Reference proteome</keyword>
<dbReference type="GO" id="GO:0019239">
    <property type="term" value="F:deaminase activity"/>
    <property type="evidence" value="ECO:0007669"/>
    <property type="project" value="TreeGrafter"/>
</dbReference>
<dbReference type="STRING" id="1777143.AWB82_07262"/>
<dbReference type="Gene3D" id="3.30.1330.40">
    <property type="entry name" value="RutC-like"/>
    <property type="match status" value="1"/>
</dbReference>
<comment type="caution">
    <text evidence="2">The sequence shown here is derived from an EMBL/GenBank/DDBJ whole genome shotgun (WGS) entry which is preliminary data.</text>
</comment>
<reference evidence="2" key="1">
    <citation type="submission" date="2016-01" db="EMBL/GenBank/DDBJ databases">
        <authorList>
            <person name="Peeters C."/>
        </authorList>
    </citation>
    <scope>NUCLEOTIDE SEQUENCE [LARGE SCALE GENOMIC DNA]</scope>
    <source>
        <strain evidence="2">LMG 29325</strain>
    </source>
</reference>
<evidence type="ECO:0000313" key="2">
    <source>
        <dbReference type="EMBL" id="SAK99009.1"/>
    </source>
</evidence>
<protein>
    <submittedName>
        <fullName evidence="2">Endoribonuclease L-PSP</fullName>
    </submittedName>
</protein>
<name>A0A158DWJ6_9BURK</name>
<dbReference type="InterPro" id="IPR006175">
    <property type="entry name" value="YjgF/YER057c/UK114"/>
</dbReference>
<dbReference type="InterPro" id="IPR035959">
    <property type="entry name" value="RutC-like_sf"/>
</dbReference>